<sequence>MVMLSSSKFVFNPNVFFRLRSCVWQQFRCVTSMKNDFMNVYDTIVREKRLQEDSKQRDAVRILDDVFHQLAAYQQPSVVADENAKSGSQSAITGWRDRRLFGKHFVWLGRFLRRSPSSAIKTPKGVYMYGNAGSGKTMLMDLFYAYLPPNIQRKRRTHFHSFMVNMHQESHAIWSAKGGTVDIPCVLARHIASECTVLCLDELQVTDVADALLLRRLFELLTSYGVVLFFTSNRAPDDLYINGLQRESFLPCIELLKRQLHVIHLDSPYDHRRSLEHNKESVFINQSTNKNADATIAKWFKRLSGCDLEQAKPETLEVFGRTVLVPKAHKNVAVFPFEELCGKPKSASDYLVIVQRFTTIIVVNIPRIPLERNDLVRRFINFIDVAYEQRTKLILSSQVPIQNIYPTPSETQPMFSPSAKFKESHYHGSFQGIEEVFAFERCQSRLIEMESSDWGVR</sequence>
<organism evidence="4 6">
    <name type="scientific">Schizosaccharomyces japonicus (strain yFS275 / FY16936)</name>
    <name type="common">Fission yeast</name>
    <dbReference type="NCBI Taxonomy" id="402676"/>
    <lineage>
        <taxon>Eukaryota</taxon>
        <taxon>Fungi</taxon>
        <taxon>Dikarya</taxon>
        <taxon>Ascomycota</taxon>
        <taxon>Taphrinomycotina</taxon>
        <taxon>Schizosaccharomycetes</taxon>
        <taxon>Schizosaccharomycetales</taxon>
        <taxon>Schizosaccharomycetaceae</taxon>
        <taxon>Schizosaccharomyces</taxon>
    </lineage>
</organism>
<dbReference type="JaponicusDB" id="SJAG_04154">
    <property type="gene designation" value="afg1"/>
</dbReference>
<keyword evidence="2" id="KW-0547">Nucleotide-binding</keyword>
<dbReference type="Proteomes" id="UP000001744">
    <property type="component" value="Unassembled WGS sequence"/>
</dbReference>
<evidence type="ECO:0000256" key="1">
    <source>
        <dbReference type="ARBA" id="ARBA00010322"/>
    </source>
</evidence>
<dbReference type="SUPFAM" id="SSF52540">
    <property type="entry name" value="P-loop containing nucleoside triphosphate hydrolases"/>
    <property type="match status" value="1"/>
</dbReference>
<dbReference type="PANTHER" id="PTHR12169:SF6">
    <property type="entry name" value="AFG1-LIKE ATPASE"/>
    <property type="match status" value="1"/>
</dbReference>
<dbReference type="EMBL" id="KE651167">
    <property type="protein sequence ID" value="EEB08979.2"/>
    <property type="molecule type" value="Genomic_DNA"/>
</dbReference>
<reference evidence="4 6" key="1">
    <citation type="journal article" date="2011" name="Science">
        <title>Comparative functional genomics of the fission yeasts.</title>
        <authorList>
            <person name="Rhind N."/>
            <person name="Chen Z."/>
            <person name="Yassour M."/>
            <person name="Thompson D.A."/>
            <person name="Haas B.J."/>
            <person name="Habib N."/>
            <person name="Wapinski I."/>
            <person name="Roy S."/>
            <person name="Lin M.F."/>
            <person name="Heiman D.I."/>
            <person name="Young S.K."/>
            <person name="Furuya K."/>
            <person name="Guo Y."/>
            <person name="Pidoux A."/>
            <person name="Chen H.M."/>
            <person name="Robbertse B."/>
            <person name="Goldberg J.M."/>
            <person name="Aoki K."/>
            <person name="Bayne E.H."/>
            <person name="Berlin A.M."/>
            <person name="Desjardins C.A."/>
            <person name="Dobbs E."/>
            <person name="Dukaj L."/>
            <person name="Fan L."/>
            <person name="FitzGerald M.G."/>
            <person name="French C."/>
            <person name="Gujja S."/>
            <person name="Hansen K."/>
            <person name="Keifenheim D."/>
            <person name="Levin J.Z."/>
            <person name="Mosher R.A."/>
            <person name="Mueller C.A."/>
            <person name="Pfiffner J."/>
            <person name="Priest M."/>
            <person name="Russ C."/>
            <person name="Smialowska A."/>
            <person name="Swoboda P."/>
            <person name="Sykes S.M."/>
            <person name="Vaughn M."/>
            <person name="Vengrova S."/>
            <person name="Yoder R."/>
            <person name="Zeng Q."/>
            <person name="Allshire R."/>
            <person name="Baulcombe D."/>
            <person name="Birren B.W."/>
            <person name="Brown W."/>
            <person name="Ekwall K."/>
            <person name="Kellis M."/>
            <person name="Leatherwood J."/>
            <person name="Levin H."/>
            <person name="Margalit H."/>
            <person name="Martienssen R."/>
            <person name="Nieduszynski C.A."/>
            <person name="Spatafora J.W."/>
            <person name="Friedman N."/>
            <person name="Dalgaard J.Z."/>
            <person name="Baumann P."/>
            <person name="Niki H."/>
            <person name="Regev A."/>
            <person name="Nusbaum C."/>
        </authorList>
    </citation>
    <scope>NUCLEOTIDE SEQUENCE [LARGE SCALE GENOMIC DNA]</scope>
    <source>
        <strain evidence="6">yFS275 / FY16936</strain>
    </source>
</reference>
<evidence type="ECO:0000313" key="5">
    <source>
        <dbReference type="JaponicusDB" id="SJAG_04154"/>
    </source>
</evidence>
<evidence type="ECO:0000256" key="3">
    <source>
        <dbReference type="ARBA" id="ARBA00022840"/>
    </source>
</evidence>
<dbReference type="VEuPathDB" id="FungiDB:SJAG_04154"/>
<dbReference type="GO" id="GO:0005737">
    <property type="term" value="C:cytoplasm"/>
    <property type="evidence" value="ECO:0000318"/>
    <property type="project" value="GO_Central"/>
</dbReference>
<keyword evidence="3" id="KW-0067">ATP-binding</keyword>
<dbReference type="eggNOG" id="KOG2383">
    <property type="taxonomic scope" value="Eukaryota"/>
</dbReference>
<dbReference type="AlphaFoldDB" id="B6K625"/>
<keyword evidence="6" id="KW-1185">Reference proteome</keyword>
<dbReference type="STRING" id="402676.B6K625"/>
<name>B6K625_SCHJY</name>
<dbReference type="OMA" id="ARRFINM"/>
<accession>B6K625</accession>
<dbReference type="GO" id="GO:0005739">
    <property type="term" value="C:mitochondrion"/>
    <property type="evidence" value="ECO:0000318"/>
    <property type="project" value="GO_Central"/>
</dbReference>
<dbReference type="Gene3D" id="3.40.50.300">
    <property type="entry name" value="P-loop containing nucleotide triphosphate hydrolases"/>
    <property type="match status" value="1"/>
</dbReference>
<dbReference type="NCBIfam" id="NF040713">
    <property type="entry name" value="ZapE"/>
    <property type="match status" value="1"/>
</dbReference>
<dbReference type="HOGENOM" id="CLU_008681_1_1_1"/>
<dbReference type="PANTHER" id="PTHR12169">
    <property type="entry name" value="ATPASE N2B"/>
    <property type="match status" value="1"/>
</dbReference>
<dbReference type="Pfam" id="PF03969">
    <property type="entry name" value="AFG1_ATPase"/>
    <property type="match status" value="1"/>
</dbReference>
<dbReference type="InterPro" id="IPR027417">
    <property type="entry name" value="P-loop_NTPase"/>
</dbReference>
<dbReference type="GO" id="GO:0016887">
    <property type="term" value="F:ATP hydrolysis activity"/>
    <property type="evidence" value="ECO:0000318"/>
    <property type="project" value="GO_Central"/>
</dbReference>
<evidence type="ECO:0000256" key="2">
    <source>
        <dbReference type="ARBA" id="ARBA00022741"/>
    </source>
</evidence>
<proteinExistence type="inferred from homology"/>
<dbReference type="GeneID" id="7049321"/>
<dbReference type="GO" id="GO:0006515">
    <property type="term" value="P:protein quality control for misfolded or incompletely synthesized proteins"/>
    <property type="evidence" value="ECO:0000318"/>
    <property type="project" value="GO_Central"/>
</dbReference>
<evidence type="ECO:0000313" key="4">
    <source>
        <dbReference type="EMBL" id="EEB08979.2"/>
    </source>
</evidence>
<protein>
    <submittedName>
        <fullName evidence="4">AFG1 family ATPase</fullName>
    </submittedName>
</protein>
<evidence type="ECO:0000313" key="6">
    <source>
        <dbReference type="Proteomes" id="UP000001744"/>
    </source>
</evidence>
<dbReference type="GO" id="GO:0005524">
    <property type="term" value="F:ATP binding"/>
    <property type="evidence" value="ECO:0007669"/>
    <property type="project" value="UniProtKB-KW"/>
</dbReference>
<gene>
    <name evidence="5" type="primary">afg1</name>
    <name evidence="4" type="ORF">SJAG_04154</name>
</gene>
<dbReference type="RefSeq" id="XP_002175272.2">
    <property type="nucleotide sequence ID" value="XM_002175236.2"/>
</dbReference>
<comment type="similarity">
    <text evidence="1">Belongs to the AFG1 ATPase family.</text>
</comment>
<dbReference type="OrthoDB" id="548867at2759"/>
<dbReference type="InterPro" id="IPR005654">
    <property type="entry name" value="ATPase_AFG1-like"/>
</dbReference>